<organism evidence="1 2">
    <name type="scientific">Rhizopogon vesiculosus</name>
    <dbReference type="NCBI Taxonomy" id="180088"/>
    <lineage>
        <taxon>Eukaryota</taxon>
        <taxon>Fungi</taxon>
        <taxon>Dikarya</taxon>
        <taxon>Basidiomycota</taxon>
        <taxon>Agaricomycotina</taxon>
        <taxon>Agaricomycetes</taxon>
        <taxon>Agaricomycetidae</taxon>
        <taxon>Boletales</taxon>
        <taxon>Suillineae</taxon>
        <taxon>Rhizopogonaceae</taxon>
        <taxon>Rhizopogon</taxon>
    </lineage>
</organism>
<dbReference type="EMBL" id="LVVM01006306">
    <property type="protein sequence ID" value="OJA08418.1"/>
    <property type="molecule type" value="Genomic_DNA"/>
</dbReference>
<proteinExistence type="predicted"/>
<evidence type="ECO:0000313" key="2">
    <source>
        <dbReference type="Proteomes" id="UP000183567"/>
    </source>
</evidence>
<evidence type="ECO:0000313" key="1">
    <source>
        <dbReference type="EMBL" id="OJA08418.1"/>
    </source>
</evidence>
<comment type="caution">
    <text evidence="1">The sequence shown here is derived from an EMBL/GenBank/DDBJ whole genome shotgun (WGS) entry which is preliminary data.</text>
</comment>
<accession>A0A1J8QG75</accession>
<reference evidence="1 2" key="1">
    <citation type="submission" date="2016-03" db="EMBL/GenBank/DDBJ databases">
        <title>Comparative genomics of the ectomycorrhizal sister species Rhizopogon vinicolor and Rhizopogon vesiculosus (Basidiomycota: Boletales) reveals a divergence of the mating type B locus.</title>
        <authorList>
            <person name="Mujic A.B."/>
            <person name="Kuo A."/>
            <person name="Tritt A."/>
            <person name="Lipzen A."/>
            <person name="Chen C."/>
            <person name="Johnson J."/>
            <person name="Sharma A."/>
            <person name="Barry K."/>
            <person name="Grigoriev I.V."/>
            <person name="Spatafora J.W."/>
        </authorList>
    </citation>
    <scope>NUCLEOTIDE SEQUENCE [LARGE SCALE GENOMIC DNA]</scope>
    <source>
        <strain evidence="1 2">AM-OR11-056</strain>
    </source>
</reference>
<feature type="non-terminal residue" evidence="1">
    <location>
        <position position="1"/>
    </location>
</feature>
<gene>
    <name evidence="1" type="ORF">AZE42_00968</name>
</gene>
<dbReference type="Proteomes" id="UP000183567">
    <property type="component" value="Unassembled WGS sequence"/>
</dbReference>
<protein>
    <submittedName>
        <fullName evidence="1">Uncharacterized protein</fullName>
    </submittedName>
</protein>
<keyword evidence="2" id="KW-1185">Reference proteome</keyword>
<sequence>KILNSTELIGNSRNYIVYNVLKEPATAQQTFSFAKHPTAWRTIPTLECLANRWKLMAIQVLDPNYKLAYVEGKWSPEELESGVTCLEAAVCIDYNALQI</sequence>
<name>A0A1J8QG75_9AGAM</name>
<dbReference type="AlphaFoldDB" id="A0A1J8QG75"/>